<dbReference type="InterPro" id="IPR036611">
    <property type="entry name" value="Trigger_fac_ribosome-bd_sf"/>
</dbReference>
<gene>
    <name evidence="11" type="primary">tig</name>
    <name evidence="15" type="ordered locus">Thicy_0658</name>
</gene>
<evidence type="ECO:0000313" key="16">
    <source>
        <dbReference type="Proteomes" id="UP000009232"/>
    </source>
</evidence>
<dbReference type="PIRSF" id="PIRSF003095">
    <property type="entry name" value="Trigger_factor"/>
    <property type="match status" value="1"/>
</dbReference>
<dbReference type="AlphaFoldDB" id="F6DC44"/>
<evidence type="ECO:0000256" key="12">
    <source>
        <dbReference type="PROSITE-ProRule" id="PRU00277"/>
    </source>
</evidence>
<dbReference type="InterPro" id="IPR005215">
    <property type="entry name" value="Trig_fac"/>
</dbReference>
<dbReference type="Gene3D" id="3.10.50.40">
    <property type="match status" value="1"/>
</dbReference>
<comment type="function">
    <text evidence="11">Involved in protein export. Acts as a chaperone by maintaining the newly synthesized protein in an open conformation. Functions as a peptidyl-prolyl cis-trans isomerase.</text>
</comment>
<evidence type="ECO:0000256" key="10">
    <source>
        <dbReference type="ARBA" id="ARBA00029986"/>
    </source>
</evidence>
<comment type="domain">
    <text evidence="11">Consists of 3 domains; the N-terminus binds the ribosome, the middle domain has PPIase activity, while the C-terminus has intrinsic chaperone activity on its own.</text>
</comment>
<evidence type="ECO:0000259" key="14">
    <source>
        <dbReference type="PROSITE" id="PS50059"/>
    </source>
</evidence>
<evidence type="ECO:0000256" key="1">
    <source>
        <dbReference type="ARBA" id="ARBA00000971"/>
    </source>
</evidence>
<evidence type="ECO:0000313" key="15">
    <source>
        <dbReference type="EMBL" id="AEG31430.1"/>
    </source>
</evidence>
<reference evidence="15 16" key="1">
    <citation type="submission" date="2011-05" db="EMBL/GenBank/DDBJ databases">
        <title>Complete sequence of Thioalkalimicrobium cyclicum ALM1.</title>
        <authorList>
            <consortium name="US DOE Joint Genome Institute"/>
            <person name="Lucas S."/>
            <person name="Han J."/>
            <person name="Lapidus A."/>
            <person name="Cheng J.-F."/>
            <person name="Goodwin L."/>
            <person name="Pitluck S."/>
            <person name="Peters L."/>
            <person name="Mikhailova N."/>
            <person name="Davenport K."/>
            <person name="Han C."/>
            <person name="Tapia R."/>
            <person name="Land M."/>
            <person name="Hauser L."/>
            <person name="Kyrpides N."/>
            <person name="Ivanova N."/>
            <person name="Pagani I."/>
            <person name="Kappler U."/>
            <person name="Woyke T."/>
        </authorList>
    </citation>
    <scope>NUCLEOTIDE SEQUENCE [LARGE SCALE GENOMIC DNA]</scope>
    <source>
        <strain evidence="16">DSM 14477 / JCM 11371 / ALM1</strain>
    </source>
</reference>
<dbReference type="GO" id="GO:0005737">
    <property type="term" value="C:cytoplasm"/>
    <property type="evidence" value="ECO:0007669"/>
    <property type="project" value="UniProtKB-SubCell"/>
</dbReference>
<keyword evidence="9 11" id="KW-0131">Cell cycle</keyword>
<evidence type="ECO:0000256" key="7">
    <source>
        <dbReference type="ARBA" id="ARBA00023186"/>
    </source>
</evidence>
<dbReference type="eggNOG" id="COG0544">
    <property type="taxonomic scope" value="Bacteria"/>
</dbReference>
<evidence type="ECO:0000256" key="11">
    <source>
        <dbReference type="HAMAP-Rule" id="MF_00303"/>
    </source>
</evidence>
<dbReference type="InterPro" id="IPR037041">
    <property type="entry name" value="Trigger_fac_C_sf"/>
</dbReference>
<dbReference type="OrthoDB" id="9767721at2"/>
<evidence type="ECO:0000256" key="5">
    <source>
        <dbReference type="ARBA" id="ARBA00022618"/>
    </source>
</evidence>
<comment type="subcellular location">
    <subcellularLocation>
        <location evidence="11">Cytoplasm</location>
    </subcellularLocation>
    <text evidence="11">About half TF is bound to the ribosome near the polypeptide exit tunnel while the other half is free in the cytoplasm.</text>
</comment>
<dbReference type="GO" id="GO:0003755">
    <property type="term" value="F:peptidyl-prolyl cis-trans isomerase activity"/>
    <property type="evidence" value="ECO:0007669"/>
    <property type="project" value="UniProtKB-UniRule"/>
</dbReference>
<protein>
    <recommendedName>
        <fullName evidence="4 11">Trigger factor</fullName>
        <shortName evidence="11">TF</shortName>
        <ecNumber evidence="3 11">5.2.1.8</ecNumber>
    </recommendedName>
    <alternativeName>
        <fullName evidence="10 11">PPIase</fullName>
    </alternativeName>
</protein>
<dbReference type="Pfam" id="PF05697">
    <property type="entry name" value="Trigger_N"/>
    <property type="match status" value="1"/>
</dbReference>
<dbReference type="Gene3D" id="1.10.3120.10">
    <property type="entry name" value="Trigger factor, C-terminal domain"/>
    <property type="match status" value="1"/>
</dbReference>
<dbReference type="GO" id="GO:0051083">
    <property type="term" value="P:'de novo' cotranslational protein folding"/>
    <property type="evidence" value="ECO:0007669"/>
    <property type="project" value="TreeGrafter"/>
</dbReference>
<dbReference type="PANTHER" id="PTHR30560">
    <property type="entry name" value="TRIGGER FACTOR CHAPERONE AND PEPTIDYL-PROLYL CIS/TRANS ISOMERASE"/>
    <property type="match status" value="1"/>
</dbReference>
<keyword evidence="5 11" id="KW-0132">Cell division</keyword>
<dbReference type="InterPro" id="IPR001179">
    <property type="entry name" value="PPIase_FKBP_dom"/>
</dbReference>
<evidence type="ECO:0000256" key="3">
    <source>
        <dbReference type="ARBA" id="ARBA00013194"/>
    </source>
</evidence>
<dbReference type="HOGENOM" id="CLU_033058_2_0_6"/>
<dbReference type="GO" id="GO:0051301">
    <property type="term" value="P:cell division"/>
    <property type="evidence" value="ECO:0007669"/>
    <property type="project" value="UniProtKB-KW"/>
</dbReference>
<dbReference type="GO" id="GO:0043335">
    <property type="term" value="P:protein unfolding"/>
    <property type="evidence" value="ECO:0007669"/>
    <property type="project" value="TreeGrafter"/>
</dbReference>
<keyword evidence="11" id="KW-0963">Cytoplasm</keyword>
<evidence type="ECO:0000256" key="2">
    <source>
        <dbReference type="ARBA" id="ARBA00005464"/>
    </source>
</evidence>
<dbReference type="EMBL" id="CP002776">
    <property type="protein sequence ID" value="AEG31430.1"/>
    <property type="molecule type" value="Genomic_DNA"/>
</dbReference>
<comment type="similarity">
    <text evidence="2 11 13">Belongs to the FKBP-type PPIase family. Tig subfamily.</text>
</comment>
<keyword evidence="6 11" id="KW-0697">Rotamase</keyword>
<accession>F6DC44</accession>
<dbReference type="GO" id="GO:0044183">
    <property type="term" value="F:protein folding chaperone"/>
    <property type="evidence" value="ECO:0007669"/>
    <property type="project" value="TreeGrafter"/>
</dbReference>
<dbReference type="PROSITE" id="PS50059">
    <property type="entry name" value="FKBP_PPIASE"/>
    <property type="match status" value="1"/>
</dbReference>
<dbReference type="InterPro" id="IPR008880">
    <property type="entry name" value="Trigger_fac_C"/>
</dbReference>
<dbReference type="SUPFAM" id="SSF109998">
    <property type="entry name" value="Triger factor/SurA peptide-binding domain-like"/>
    <property type="match status" value="1"/>
</dbReference>
<name>F6DC44_THICA</name>
<feature type="domain" description="PPIase FKBP-type" evidence="14">
    <location>
        <begin position="163"/>
        <end position="248"/>
    </location>
</feature>
<dbReference type="RefSeq" id="WP_013835209.1">
    <property type="nucleotide sequence ID" value="NC_015581.1"/>
</dbReference>
<keyword evidence="16" id="KW-1185">Reference proteome</keyword>
<dbReference type="HAMAP" id="MF_00303">
    <property type="entry name" value="Trigger_factor_Tig"/>
    <property type="match status" value="1"/>
</dbReference>
<dbReference type="InterPro" id="IPR027304">
    <property type="entry name" value="Trigger_fact/SurA_dom_sf"/>
</dbReference>
<dbReference type="EC" id="5.2.1.8" evidence="3 11"/>
<dbReference type="Gene3D" id="3.30.70.1050">
    <property type="entry name" value="Trigger factor ribosome-binding domain"/>
    <property type="match status" value="1"/>
</dbReference>
<evidence type="ECO:0000256" key="4">
    <source>
        <dbReference type="ARBA" id="ARBA00016902"/>
    </source>
</evidence>
<dbReference type="Pfam" id="PF00254">
    <property type="entry name" value="FKBP_C"/>
    <property type="match status" value="1"/>
</dbReference>
<dbReference type="PANTHER" id="PTHR30560:SF3">
    <property type="entry name" value="TRIGGER FACTOR-LIKE PROTEIN TIG, CHLOROPLASTIC"/>
    <property type="match status" value="1"/>
</dbReference>
<dbReference type="Proteomes" id="UP000009232">
    <property type="component" value="Chromosome"/>
</dbReference>
<evidence type="ECO:0000256" key="9">
    <source>
        <dbReference type="ARBA" id="ARBA00023306"/>
    </source>
</evidence>
<dbReference type="InterPro" id="IPR046357">
    <property type="entry name" value="PPIase_dom_sf"/>
</dbReference>
<dbReference type="STRING" id="717773.Thicy_0658"/>
<dbReference type="SUPFAM" id="SSF102735">
    <property type="entry name" value="Trigger factor ribosome-binding domain"/>
    <property type="match status" value="1"/>
</dbReference>
<keyword evidence="7 11" id="KW-0143">Chaperone</keyword>
<dbReference type="KEGG" id="tcy:Thicy_0658"/>
<evidence type="ECO:0000256" key="6">
    <source>
        <dbReference type="ARBA" id="ARBA00023110"/>
    </source>
</evidence>
<comment type="catalytic activity">
    <reaction evidence="1 11 12">
        <text>[protein]-peptidylproline (omega=180) = [protein]-peptidylproline (omega=0)</text>
        <dbReference type="Rhea" id="RHEA:16237"/>
        <dbReference type="Rhea" id="RHEA-COMP:10747"/>
        <dbReference type="Rhea" id="RHEA-COMP:10748"/>
        <dbReference type="ChEBI" id="CHEBI:83833"/>
        <dbReference type="ChEBI" id="CHEBI:83834"/>
        <dbReference type="EC" id="5.2.1.8"/>
    </reaction>
</comment>
<dbReference type="FunFam" id="3.10.50.40:FF:000001">
    <property type="entry name" value="Trigger factor"/>
    <property type="match status" value="1"/>
</dbReference>
<organism evidence="15 16">
    <name type="scientific">Thiomicrospira cyclica (strain DSM 14477 / JCM 11371 / ALM1)</name>
    <name type="common">Thioalkalimicrobium cyclicum</name>
    <dbReference type="NCBI Taxonomy" id="717773"/>
    <lineage>
        <taxon>Bacteria</taxon>
        <taxon>Pseudomonadati</taxon>
        <taxon>Pseudomonadota</taxon>
        <taxon>Gammaproteobacteria</taxon>
        <taxon>Thiotrichales</taxon>
        <taxon>Piscirickettsiaceae</taxon>
        <taxon>Thiomicrospira</taxon>
    </lineage>
</organism>
<evidence type="ECO:0000256" key="8">
    <source>
        <dbReference type="ARBA" id="ARBA00023235"/>
    </source>
</evidence>
<dbReference type="SUPFAM" id="SSF54534">
    <property type="entry name" value="FKBP-like"/>
    <property type="match status" value="1"/>
</dbReference>
<evidence type="ECO:0000256" key="13">
    <source>
        <dbReference type="RuleBase" id="RU003914"/>
    </source>
</evidence>
<dbReference type="InterPro" id="IPR008881">
    <property type="entry name" value="Trigger_fac_ribosome-bd_bac"/>
</dbReference>
<dbReference type="GO" id="GO:0015031">
    <property type="term" value="P:protein transport"/>
    <property type="evidence" value="ECO:0007669"/>
    <property type="project" value="UniProtKB-UniRule"/>
</dbReference>
<proteinExistence type="inferred from homology"/>
<dbReference type="NCBIfam" id="TIGR00115">
    <property type="entry name" value="tig"/>
    <property type="match status" value="1"/>
</dbReference>
<sequence>MQVSVEKPEQGLEYKMTVTFPSDEFDAKVEKRLAEVRRTVKMDGFRPGKVPLAMVKKRYSGQVRQEMLGETLYDAFFKAAGEQSVNVAGYPEFENVDMNEGKIEFTAKFEVFPEVTLPDLKGLELEEVSSEVTEADVDAMIGRLQAQRSAWKPAGAAKKANKGEQVIIDFVGKVDGVEFDGGKAENVPLELGSGRMIPGFEDGILGMKKGEQKTIDVTFPEQYPAEHLKGKTAQFDITVHSVQTKQMPELDEEFIKSFGVEAGTVEGLRAEVRDNMERELKRTLDVKNRQAAFDALEKATELAIPKALVLQEAQSMLEQYMERLEQQGMPKNQMPGLTADMFNPDAERRVKLGLVISDLVKANAIEASPEQLDEFIADQASAYEDPAEIREWYDQNPERLSEVKAIIVESNAAKHILAQAKVTKVTKAFDEIVSQQA</sequence>
<dbReference type="Pfam" id="PF05698">
    <property type="entry name" value="Trigger_C"/>
    <property type="match status" value="1"/>
</dbReference>
<keyword evidence="8 11" id="KW-0413">Isomerase</keyword>
<dbReference type="GO" id="GO:0043022">
    <property type="term" value="F:ribosome binding"/>
    <property type="evidence" value="ECO:0007669"/>
    <property type="project" value="TreeGrafter"/>
</dbReference>